<keyword evidence="2" id="KW-0479">Metal-binding</keyword>
<name>A0ABY7FSL8_MYAAR</name>
<evidence type="ECO:0000259" key="6">
    <source>
        <dbReference type="PROSITE" id="PS50041"/>
    </source>
</evidence>
<dbReference type="InterPro" id="IPR051178">
    <property type="entry name" value="TfdA_dioxygenase"/>
</dbReference>
<evidence type="ECO:0000313" key="8">
    <source>
        <dbReference type="Proteomes" id="UP001164746"/>
    </source>
</evidence>
<dbReference type="PANTHER" id="PTHR43779">
    <property type="entry name" value="DIOXYGENASE RV0097-RELATED"/>
    <property type="match status" value="1"/>
</dbReference>
<feature type="domain" description="C-type lectin" evidence="6">
    <location>
        <begin position="349"/>
        <end position="429"/>
    </location>
</feature>
<evidence type="ECO:0000313" key="7">
    <source>
        <dbReference type="EMBL" id="WAR25213.1"/>
    </source>
</evidence>
<dbReference type="InterPro" id="IPR016186">
    <property type="entry name" value="C-type_lectin-like/link_sf"/>
</dbReference>
<dbReference type="SUPFAM" id="SSF56436">
    <property type="entry name" value="C-type lectin-like"/>
    <property type="match status" value="1"/>
</dbReference>
<dbReference type="PANTHER" id="PTHR43779:SF3">
    <property type="entry name" value="(3R)-3-[(CARBOXYMETHYL)AMINO]FATTY ACID OXYGENASE_DECARBOXYLASE"/>
    <property type="match status" value="1"/>
</dbReference>
<protein>
    <recommendedName>
        <fullName evidence="6">C-type lectin domain-containing protein</fullName>
    </recommendedName>
</protein>
<keyword evidence="3" id="KW-0223">Dioxygenase</keyword>
<dbReference type="InterPro" id="IPR042098">
    <property type="entry name" value="TauD-like_sf"/>
</dbReference>
<gene>
    <name evidence="7" type="ORF">MAR_010917</name>
</gene>
<keyword evidence="4" id="KW-0560">Oxidoreductase</keyword>
<proteinExistence type="inferred from homology"/>
<dbReference type="Gene3D" id="3.60.130.10">
    <property type="entry name" value="Clavaminate synthase-like"/>
    <property type="match status" value="1"/>
</dbReference>
<evidence type="ECO:0000256" key="2">
    <source>
        <dbReference type="ARBA" id="ARBA00022723"/>
    </source>
</evidence>
<feature type="non-terminal residue" evidence="7">
    <location>
        <position position="1"/>
    </location>
</feature>
<dbReference type="EMBL" id="CP111025">
    <property type="protein sequence ID" value="WAR25213.1"/>
    <property type="molecule type" value="Genomic_DNA"/>
</dbReference>
<dbReference type="PROSITE" id="PS50041">
    <property type="entry name" value="C_TYPE_LECTIN_2"/>
    <property type="match status" value="1"/>
</dbReference>
<keyword evidence="5" id="KW-0408">Iron</keyword>
<evidence type="ECO:0000256" key="3">
    <source>
        <dbReference type="ARBA" id="ARBA00022964"/>
    </source>
</evidence>
<organism evidence="7 8">
    <name type="scientific">Mya arenaria</name>
    <name type="common">Soft-shell clam</name>
    <dbReference type="NCBI Taxonomy" id="6604"/>
    <lineage>
        <taxon>Eukaryota</taxon>
        <taxon>Metazoa</taxon>
        <taxon>Spiralia</taxon>
        <taxon>Lophotrochozoa</taxon>
        <taxon>Mollusca</taxon>
        <taxon>Bivalvia</taxon>
        <taxon>Autobranchia</taxon>
        <taxon>Heteroconchia</taxon>
        <taxon>Euheterodonta</taxon>
        <taxon>Imparidentia</taxon>
        <taxon>Neoheterodontei</taxon>
        <taxon>Myida</taxon>
        <taxon>Myoidea</taxon>
        <taxon>Myidae</taxon>
        <taxon>Mya</taxon>
    </lineage>
</organism>
<dbReference type="InterPro" id="IPR003819">
    <property type="entry name" value="TauD/TfdA-like"/>
</dbReference>
<dbReference type="PROSITE" id="PS51257">
    <property type="entry name" value="PROKAR_LIPOPROTEIN"/>
    <property type="match status" value="1"/>
</dbReference>
<reference evidence="7" key="1">
    <citation type="submission" date="2022-11" db="EMBL/GenBank/DDBJ databases">
        <title>Centuries of genome instability and evolution in soft-shell clam transmissible cancer (bioRxiv).</title>
        <authorList>
            <person name="Hart S.F.M."/>
            <person name="Yonemitsu M.A."/>
            <person name="Giersch R.M."/>
            <person name="Beal B.F."/>
            <person name="Arriagada G."/>
            <person name="Davis B.W."/>
            <person name="Ostrander E.A."/>
            <person name="Goff S.P."/>
            <person name="Metzger M.J."/>
        </authorList>
    </citation>
    <scope>NUCLEOTIDE SEQUENCE</scope>
    <source>
        <strain evidence="7">MELC-2E11</strain>
        <tissue evidence="7">Siphon/mantle</tissue>
    </source>
</reference>
<evidence type="ECO:0000256" key="5">
    <source>
        <dbReference type="ARBA" id="ARBA00023004"/>
    </source>
</evidence>
<dbReference type="InterPro" id="IPR016187">
    <property type="entry name" value="CTDL_fold"/>
</dbReference>
<dbReference type="Proteomes" id="UP001164746">
    <property type="component" value="Chromosome 14"/>
</dbReference>
<accession>A0ABY7FSL8</accession>
<dbReference type="Pfam" id="PF02668">
    <property type="entry name" value="TauD"/>
    <property type="match status" value="1"/>
</dbReference>
<dbReference type="SUPFAM" id="SSF51197">
    <property type="entry name" value="Clavaminate synthase-like"/>
    <property type="match status" value="1"/>
</dbReference>
<keyword evidence="8" id="KW-1185">Reference proteome</keyword>
<dbReference type="InterPro" id="IPR001304">
    <property type="entry name" value="C-type_lectin-like"/>
</dbReference>
<sequence>MLSCVGRLLFGFILEYLYETTFSLFVLVFTLVMSCGSAADCDYDIKPVTETFGGEVGGINVKDIDEDCASKLKQEAFMYRFLLIRGQSLAWQDQVKFTEQLGTPFRETSSINRKKHENIPDPRLGYFSNDRAEGLTSVGVEGWHVDGNVAEAPHLFTIIYCISNNKNGPTLVIPLREIVEMLNNEERKFLEKIHFVSGYNSSIVHALLYKDPNRNDDTIMLALGKLSGQYLEEMEDSTTRHMSTEETKAVMDLLEVKVLSSNKIYAHQYQPGDLMVLYNPSIAHIAGPGSQTPREISGLRLMSRTTVIGEKKPSKTSNIKYKCSKLPPFENGYCLFSLKGSLNYPQIDLAVLPTEEWNEFVRNIISCTGEPHWVNAQNPEGSDIFWEGFEKKSNFSLWDPPSGQPNDHNMYEDCVVIGPYAHWFDLPCSGLCKNGPGLKSGPVMVWEDGKRHMFNVFPLCGVDMEYL</sequence>
<comment type="similarity">
    <text evidence="1">Belongs to the TfdA dioxygenase family.</text>
</comment>
<dbReference type="Gene3D" id="3.10.100.10">
    <property type="entry name" value="Mannose-Binding Protein A, subunit A"/>
    <property type="match status" value="1"/>
</dbReference>
<evidence type="ECO:0000256" key="4">
    <source>
        <dbReference type="ARBA" id="ARBA00023002"/>
    </source>
</evidence>
<evidence type="ECO:0000256" key="1">
    <source>
        <dbReference type="ARBA" id="ARBA00005896"/>
    </source>
</evidence>